<dbReference type="EMBL" id="CP012752">
    <property type="protein sequence ID" value="ALG09182.1"/>
    <property type="molecule type" value="Genomic_DNA"/>
</dbReference>
<evidence type="ECO:0000313" key="2">
    <source>
        <dbReference type="EMBL" id="ALG09182.1"/>
    </source>
</evidence>
<organism evidence="2 3">
    <name type="scientific">Kibdelosporangium phytohabitans</name>
    <dbReference type="NCBI Taxonomy" id="860235"/>
    <lineage>
        <taxon>Bacteria</taxon>
        <taxon>Bacillati</taxon>
        <taxon>Actinomycetota</taxon>
        <taxon>Actinomycetes</taxon>
        <taxon>Pseudonocardiales</taxon>
        <taxon>Pseudonocardiaceae</taxon>
        <taxon>Kibdelosporangium</taxon>
    </lineage>
</organism>
<keyword evidence="3" id="KW-1185">Reference proteome</keyword>
<dbReference type="AlphaFoldDB" id="A0A0N9HQ27"/>
<evidence type="ECO:0000259" key="1">
    <source>
        <dbReference type="Pfam" id="PF00550"/>
    </source>
</evidence>
<gene>
    <name evidence="2" type="ORF">AOZ06_21735</name>
</gene>
<sequence length="84" mass="9182">MPRTDEIKEWVVRNFAPDVTAAELPDDYDLLASGLITSLSLVRLVTGLAAEFDVDIDAADLRPDYFRSVSTIAEFLGATPQPQA</sequence>
<dbReference type="InterPro" id="IPR009081">
    <property type="entry name" value="PP-bd_ACP"/>
</dbReference>
<dbReference type="KEGG" id="kphy:AOZ06_21735"/>
<name>A0A0N9HQ27_9PSEU</name>
<dbReference type="Proteomes" id="UP000063699">
    <property type="component" value="Chromosome"/>
</dbReference>
<proteinExistence type="predicted"/>
<dbReference type="InterPro" id="IPR036736">
    <property type="entry name" value="ACP-like_sf"/>
</dbReference>
<dbReference type="RefSeq" id="WP_054291086.1">
    <property type="nucleotide sequence ID" value="NZ_CP012752.1"/>
</dbReference>
<evidence type="ECO:0000313" key="3">
    <source>
        <dbReference type="Proteomes" id="UP000063699"/>
    </source>
</evidence>
<dbReference type="SUPFAM" id="SSF47336">
    <property type="entry name" value="ACP-like"/>
    <property type="match status" value="1"/>
</dbReference>
<accession>A0A0N9HQ27</accession>
<dbReference type="OrthoDB" id="2625323at2"/>
<dbReference type="Gene3D" id="1.10.1200.10">
    <property type="entry name" value="ACP-like"/>
    <property type="match status" value="1"/>
</dbReference>
<feature type="domain" description="Carrier" evidence="1">
    <location>
        <begin position="20"/>
        <end position="76"/>
    </location>
</feature>
<reference evidence="2 3" key="1">
    <citation type="submission" date="2015-07" db="EMBL/GenBank/DDBJ databases">
        <title>Genome sequencing of Kibdelosporangium phytohabitans.</title>
        <authorList>
            <person name="Qin S."/>
            <person name="Xing K."/>
        </authorList>
    </citation>
    <scope>NUCLEOTIDE SEQUENCE [LARGE SCALE GENOMIC DNA]</scope>
    <source>
        <strain evidence="2 3">KLBMP1111</strain>
    </source>
</reference>
<protein>
    <recommendedName>
        <fullName evidence="1">Carrier domain-containing protein</fullName>
    </recommendedName>
</protein>
<dbReference type="Pfam" id="PF00550">
    <property type="entry name" value="PP-binding"/>
    <property type="match status" value="1"/>
</dbReference>
<dbReference type="STRING" id="860235.AOZ06_21735"/>